<dbReference type="AlphaFoldDB" id="A0A2G5B3Z2"/>
<evidence type="ECO:0000256" key="6">
    <source>
        <dbReference type="ARBA" id="ARBA00023163"/>
    </source>
</evidence>
<keyword evidence="5" id="KW-0677">Repeat</keyword>
<dbReference type="GO" id="GO:0045943">
    <property type="term" value="P:positive regulation of transcription by RNA polymerase I"/>
    <property type="evidence" value="ECO:0007669"/>
    <property type="project" value="InterPro"/>
</dbReference>
<dbReference type="PANTHER" id="PTHR44215:SF1">
    <property type="entry name" value="WD REPEAT-CONTAINING PROTEIN 75"/>
    <property type="match status" value="1"/>
</dbReference>
<dbReference type="InterPro" id="IPR036322">
    <property type="entry name" value="WD40_repeat_dom_sf"/>
</dbReference>
<feature type="non-terminal residue" evidence="9">
    <location>
        <position position="279"/>
    </location>
</feature>
<keyword evidence="10" id="KW-1185">Reference proteome</keyword>
<evidence type="ECO:0000256" key="1">
    <source>
        <dbReference type="ARBA" id="ARBA00004604"/>
    </source>
</evidence>
<feature type="domain" description="WD repeat-containing protein 75 second beta-propeller" evidence="8">
    <location>
        <begin position="83"/>
        <end position="279"/>
    </location>
</feature>
<reference evidence="9 10" key="1">
    <citation type="journal article" date="2015" name="Genome Biol. Evol.">
        <title>Phylogenomic analyses indicate that early fungi evolved digesting cell walls of algal ancestors of land plants.</title>
        <authorList>
            <person name="Chang Y."/>
            <person name="Wang S."/>
            <person name="Sekimoto S."/>
            <person name="Aerts A.L."/>
            <person name="Choi C."/>
            <person name="Clum A."/>
            <person name="LaButti K.M."/>
            <person name="Lindquist E.A."/>
            <person name="Yee Ngan C."/>
            <person name="Ohm R.A."/>
            <person name="Salamov A.A."/>
            <person name="Grigoriev I.V."/>
            <person name="Spatafora J.W."/>
            <person name="Berbee M.L."/>
        </authorList>
    </citation>
    <scope>NUCLEOTIDE SEQUENCE [LARGE SCALE GENOMIC DNA]</scope>
    <source>
        <strain evidence="9 10">NRRL 1564</strain>
    </source>
</reference>
<dbReference type="GO" id="GO:0032040">
    <property type="term" value="C:small-subunit processome"/>
    <property type="evidence" value="ECO:0007669"/>
    <property type="project" value="InterPro"/>
</dbReference>
<keyword evidence="2" id="KW-0690">Ribosome biogenesis</keyword>
<organism evidence="9 10">
    <name type="scientific">Coemansia reversa (strain ATCC 12441 / NRRL 1564)</name>
    <dbReference type="NCBI Taxonomy" id="763665"/>
    <lineage>
        <taxon>Eukaryota</taxon>
        <taxon>Fungi</taxon>
        <taxon>Fungi incertae sedis</taxon>
        <taxon>Zoopagomycota</taxon>
        <taxon>Kickxellomycotina</taxon>
        <taxon>Kickxellomycetes</taxon>
        <taxon>Kickxellales</taxon>
        <taxon>Kickxellaceae</taxon>
        <taxon>Coemansia</taxon>
    </lineage>
</organism>
<proteinExistence type="predicted"/>
<name>A0A2G5B3Z2_COERN</name>
<evidence type="ECO:0000313" key="10">
    <source>
        <dbReference type="Proteomes" id="UP000242474"/>
    </source>
</evidence>
<keyword evidence="4" id="KW-0853">WD repeat</keyword>
<dbReference type="GO" id="GO:2000234">
    <property type="term" value="P:positive regulation of rRNA processing"/>
    <property type="evidence" value="ECO:0007669"/>
    <property type="project" value="TreeGrafter"/>
</dbReference>
<evidence type="ECO:0000256" key="3">
    <source>
        <dbReference type="ARBA" id="ARBA00022552"/>
    </source>
</evidence>
<comment type="subcellular location">
    <subcellularLocation>
        <location evidence="1">Nucleus</location>
        <location evidence="1">Nucleolus</location>
    </subcellularLocation>
</comment>
<dbReference type="InterPro" id="IPR015943">
    <property type="entry name" value="WD40/YVTN_repeat-like_dom_sf"/>
</dbReference>
<dbReference type="Proteomes" id="UP000242474">
    <property type="component" value="Unassembled WGS sequence"/>
</dbReference>
<dbReference type="PANTHER" id="PTHR44215">
    <property type="entry name" value="WD REPEAT-CONTAINING PROTEIN 75"/>
    <property type="match status" value="1"/>
</dbReference>
<evidence type="ECO:0000313" key="9">
    <source>
        <dbReference type="EMBL" id="PIA13730.1"/>
    </source>
</evidence>
<dbReference type="GO" id="GO:0006364">
    <property type="term" value="P:rRNA processing"/>
    <property type="evidence" value="ECO:0007669"/>
    <property type="project" value="UniProtKB-KW"/>
</dbReference>
<dbReference type="Gene3D" id="2.130.10.10">
    <property type="entry name" value="YVTN repeat-like/Quinoprotein amine dehydrogenase"/>
    <property type="match status" value="1"/>
</dbReference>
<evidence type="ECO:0000256" key="2">
    <source>
        <dbReference type="ARBA" id="ARBA00022517"/>
    </source>
</evidence>
<sequence length="279" mass="30435">MLSGGEEGVLVFWQLLTDSRDYLPRLGSDIVGISVSPDQMSYAVMLRDNTIRIFSAVNRSLISSLQGLKMAKLLDNDPFTTGLVVHPATHSLVLNGEPGHLQVFNHLNDRHLTSIEVASFNRVSGTSASRISRPHVDLVQYSLTGLWMATVDSRKSSAQVGQIVSSSTSYLKLWKLDPSDQSYKLVTRIDNPHTNGVNAIAFCPALRKKSEDQEGLLCVSTGRSDGLFRVWELQDVEGGGHVWTCRNTAHHRGLQPGGAAFSSDGSMLAVSFGGIITLW</sequence>
<dbReference type="Pfam" id="PF23769">
    <property type="entry name" value="Beta-prop_WDR75_2nd"/>
    <property type="match status" value="1"/>
</dbReference>
<evidence type="ECO:0000256" key="5">
    <source>
        <dbReference type="ARBA" id="ARBA00022737"/>
    </source>
</evidence>
<dbReference type="EMBL" id="KZ303528">
    <property type="protein sequence ID" value="PIA13730.1"/>
    <property type="molecule type" value="Genomic_DNA"/>
</dbReference>
<evidence type="ECO:0000256" key="4">
    <source>
        <dbReference type="ARBA" id="ARBA00022574"/>
    </source>
</evidence>
<keyword evidence="7" id="KW-0539">Nucleus</keyword>
<keyword evidence="3" id="KW-0698">rRNA processing</keyword>
<dbReference type="SUPFAM" id="SSF50978">
    <property type="entry name" value="WD40 repeat-like"/>
    <property type="match status" value="1"/>
</dbReference>
<dbReference type="GO" id="GO:0003723">
    <property type="term" value="F:RNA binding"/>
    <property type="evidence" value="ECO:0007669"/>
    <property type="project" value="InterPro"/>
</dbReference>
<gene>
    <name evidence="9" type="ORF">COEREDRAFT_48418</name>
</gene>
<dbReference type="STRING" id="763665.A0A2G5B3Z2"/>
<dbReference type="OrthoDB" id="4096at2759"/>
<protein>
    <recommendedName>
        <fullName evidence="8">WD repeat-containing protein 75 second beta-propeller domain-containing protein</fullName>
    </recommendedName>
</protein>
<accession>A0A2G5B3Z2</accession>
<dbReference type="InterPro" id="IPR057644">
    <property type="entry name" value="Beta-prop_WDR75_2nd"/>
</dbReference>
<evidence type="ECO:0000259" key="8">
    <source>
        <dbReference type="Pfam" id="PF23769"/>
    </source>
</evidence>
<evidence type="ECO:0000256" key="7">
    <source>
        <dbReference type="ARBA" id="ARBA00023242"/>
    </source>
</evidence>
<dbReference type="InterPro" id="IPR053826">
    <property type="entry name" value="WDR75"/>
</dbReference>
<keyword evidence="6" id="KW-0804">Transcription</keyword>